<dbReference type="PANTHER" id="PTHR35147">
    <property type="entry name" value="CHEMORECEPTOR GLUTAMINE DEAMIDASE CHED-RELATED"/>
    <property type="match status" value="1"/>
</dbReference>
<evidence type="ECO:0000313" key="5">
    <source>
        <dbReference type="EMBL" id="MBE7939279.1"/>
    </source>
</evidence>
<dbReference type="InterPro" id="IPR038592">
    <property type="entry name" value="CheD-like_sf"/>
</dbReference>
<evidence type="ECO:0000313" key="6">
    <source>
        <dbReference type="Proteomes" id="UP000715965"/>
    </source>
</evidence>
<dbReference type="Proteomes" id="UP000715965">
    <property type="component" value="Unassembled WGS sequence"/>
</dbReference>
<proteinExistence type="inferred from homology"/>
<dbReference type="Pfam" id="PF03975">
    <property type="entry name" value="CheD"/>
    <property type="match status" value="1"/>
</dbReference>
<dbReference type="InterPro" id="IPR011324">
    <property type="entry name" value="Cytotoxic_necrot_fac-like_cat"/>
</dbReference>
<dbReference type="CDD" id="cd16352">
    <property type="entry name" value="CheD"/>
    <property type="match status" value="1"/>
</dbReference>
<organism evidence="5 6">
    <name type="scientific">Ramlibacter aquaticus</name>
    <dbReference type="NCBI Taxonomy" id="2780094"/>
    <lineage>
        <taxon>Bacteria</taxon>
        <taxon>Pseudomonadati</taxon>
        <taxon>Pseudomonadota</taxon>
        <taxon>Betaproteobacteria</taxon>
        <taxon>Burkholderiales</taxon>
        <taxon>Comamonadaceae</taxon>
        <taxon>Ramlibacter</taxon>
    </lineage>
</organism>
<dbReference type="EMBL" id="JADDOJ010000003">
    <property type="protein sequence ID" value="MBE7939279.1"/>
    <property type="molecule type" value="Genomic_DNA"/>
</dbReference>
<comment type="catalytic activity">
    <reaction evidence="3">
        <text>L-glutaminyl-[protein] + H2O = L-glutamyl-[protein] + NH4(+)</text>
        <dbReference type="Rhea" id="RHEA:16441"/>
        <dbReference type="Rhea" id="RHEA-COMP:10207"/>
        <dbReference type="Rhea" id="RHEA-COMP:10208"/>
        <dbReference type="ChEBI" id="CHEBI:15377"/>
        <dbReference type="ChEBI" id="CHEBI:28938"/>
        <dbReference type="ChEBI" id="CHEBI:29973"/>
        <dbReference type="ChEBI" id="CHEBI:30011"/>
        <dbReference type="EC" id="3.5.1.44"/>
    </reaction>
</comment>
<name>A0ABR9SAA3_9BURK</name>
<evidence type="ECO:0000256" key="4">
    <source>
        <dbReference type="SAM" id="MobiDB-lite"/>
    </source>
</evidence>
<dbReference type="EC" id="3.5.1.44" evidence="3"/>
<evidence type="ECO:0000256" key="3">
    <source>
        <dbReference type="HAMAP-Rule" id="MF_01440"/>
    </source>
</evidence>
<gene>
    <name evidence="3 5" type="primary">cheD</name>
    <name evidence="5" type="ORF">IM725_01675</name>
</gene>
<keyword evidence="6" id="KW-1185">Reference proteome</keyword>
<dbReference type="HAMAP" id="MF_01440">
    <property type="entry name" value="CheD"/>
    <property type="match status" value="1"/>
</dbReference>
<comment type="function">
    <text evidence="3">Probably deamidates glutamine residues to glutamate on methyl-accepting chemotaxis receptors (MCPs), playing an important role in chemotaxis.</text>
</comment>
<dbReference type="SUPFAM" id="SSF64438">
    <property type="entry name" value="CNF1/YfiH-like putative cysteine hydrolases"/>
    <property type="match status" value="1"/>
</dbReference>
<keyword evidence="1 3" id="KW-0145">Chemotaxis</keyword>
<dbReference type="NCBIfam" id="NF010013">
    <property type="entry name" value="PRK13487.1"/>
    <property type="match status" value="1"/>
</dbReference>
<dbReference type="PANTHER" id="PTHR35147:SF2">
    <property type="entry name" value="CHEMORECEPTOR GLUTAMINE DEAMIDASE CHED-RELATED"/>
    <property type="match status" value="1"/>
</dbReference>
<dbReference type="InterPro" id="IPR005659">
    <property type="entry name" value="Chemorcpt_Glu_NH3ase_CheD"/>
</dbReference>
<evidence type="ECO:0000256" key="1">
    <source>
        <dbReference type="ARBA" id="ARBA00022500"/>
    </source>
</evidence>
<sequence>MAGVHQLPDHQPHGLLPRVAPLRPARGRAEEGRRAPHLVLRGLHRRGALEHRDHGAGSAGRQRQRDHRRQRHRHARAAGRARGHLHHGERHAPGRGAAAPLLPARLGAQRGQGAGAARSAPHGELQALQPAGRQLAAGALRRGLLPQRDDLLRPAHAAPGAAAPARGHAARQRAVRRPFGEFLRAPRPVPAERQDRLPTGRPMSALLHATMPAEQARALAALRARPRREHEASFYFYEPAFERAAVKVLPGEFFVYDEDVAVSTTLGSCVAACLHDPHSGLGGMNHFMLPDSGDASAGGRFGAFAMELLINELMRRGARRSGLQAKIFGGGSVMKSLAGTLIGEKNVTFVRSFLAAENIPVLGSDVLEIYPRKVCMFPKSGKVMCRRLPATHHGEFEAQEARYRARLKQERSGDVELF</sequence>
<comment type="caution">
    <text evidence="5">The sequence shown here is derived from an EMBL/GenBank/DDBJ whole genome shotgun (WGS) entry which is preliminary data.</text>
</comment>
<reference evidence="5 6" key="1">
    <citation type="submission" date="2020-10" db="EMBL/GenBank/DDBJ databases">
        <title>Draft genome of Ramlibacter aquaticus LMG 30558.</title>
        <authorList>
            <person name="Props R."/>
        </authorList>
    </citation>
    <scope>NUCLEOTIDE SEQUENCE [LARGE SCALE GENOMIC DNA]</scope>
    <source>
        <strain evidence="5 6">LMG 30558</strain>
    </source>
</reference>
<feature type="region of interest" description="Disordered" evidence="4">
    <location>
        <begin position="1"/>
        <end position="97"/>
    </location>
</feature>
<comment type="similarity">
    <text evidence="3">Belongs to the CheD family.</text>
</comment>
<evidence type="ECO:0000256" key="2">
    <source>
        <dbReference type="ARBA" id="ARBA00022801"/>
    </source>
</evidence>
<dbReference type="Gene3D" id="3.30.1330.200">
    <property type="match status" value="1"/>
</dbReference>
<keyword evidence="2 3" id="KW-0378">Hydrolase</keyword>
<feature type="compositionally biased region" description="Basic residues" evidence="4">
    <location>
        <begin position="62"/>
        <end position="89"/>
    </location>
</feature>
<protein>
    <recommendedName>
        <fullName evidence="3">Probable chemoreceptor glutamine deamidase CheD</fullName>
        <ecNumber evidence="3">3.5.1.44</ecNumber>
    </recommendedName>
</protein>
<accession>A0ABR9SAA3</accession>